<feature type="transmembrane region" description="Helical" evidence="1">
    <location>
        <begin position="130"/>
        <end position="152"/>
    </location>
</feature>
<name>A0A418N242_9FLAO</name>
<evidence type="ECO:0000313" key="4">
    <source>
        <dbReference type="Proteomes" id="UP000284189"/>
    </source>
</evidence>
<gene>
    <name evidence="2" type="ORF">D2U88_17740</name>
    <name evidence="3" type="ORF">FQ019_17530</name>
</gene>
<keyword evidence="1" id="KW-0812">Transmembrane</keyword>
<reference evidence="2 4" key="1">
    <citation type="submission" date="2018-08" db="EMBL/GenBank/DDBJ databases">
        <title>Proposal of Muricauda 72 sp.nov. and Muricauda NH166 sp.nov., isolated from seawater.</title>
        <authorList>
            <person name="Cheng H."/>
            <person name="Wu Y.-H."/>
            <person name="Guo L.-L."/>
            <person name="Xu X.-W."/>
        </authorList>
    </citation>
    <scope>NUCLEOTIDE SEQUENCE [LARGE SCALE GENOMIC DNA]</scope>
    <source>
        <strain evidence="2 4">NH166</strain>
    </source>
</reference>
<dbReference type="Pfam" id="PF03729">
    <property type="entry name" value="DUF308"/>
    <property type="match status" value="2"/>
</dbReference>
<dbReference type="Proteomes" id="UP000321528">
    <property type="component" value="Unassembled WGS sequence"/>
</dbReference>
<evidence type="ECO:0000256" key="1">
    <source>
        <dbReference type="SAM" id="Phobius"/>
    </source>
</evidence>
<keyword evidence="1" id="KW-1133">Transmembrane helix</keyword>
<dbReference type="RefSeq" id="WP_119641894.1">
    <property type="nucleotide sequence ID" value="NZ_QXFJ01000031.1"/>
</dbReference>
<keyword evidence="1" id="KW-0472">Membrane</keyword>
<keyword evidence="5" id="KW-1185">Reference proteome</keyword>
<dbReference type="EMBL" id="QXFJ01000031">
    <property type="protein sequence ID" value="RIV67388.1"/>
    <property type="molecule type" value="Genomic_DNA"/>
</dbReference>
<feature type="transmembrane region" description="Helical" evidence="1">
    <location>
        <begin position="98"/>
        <end position="118"/>
    </location>
</feature>
<dbReference type="Proteomes" id="UP000284189">
    <property type="component" value="Unassembled WGS sequence"/>
</dbReference>
<organism evidence="2 4">
    <name type="scientific">Flagellimonas aequoris</name>
    <dbReference type="NCBI Taxonomy" id="2306997"/>
    <lineage>
        <taxon>Bacteria</taxon>
        <taxon>Pseudomonadati</taxon>
        <taxon>Bacteroidota</taxon>
        <taxon>Flavobacteriia</taxon>
        <taxon>Flavobacteriales</taxon>
        <taxon>Flavobacteriaceae</taxon>
        <taxon>Flagellimonas</taxon>
    </lineage>
</organism>
<reference evidence="3 5" key="2">
    <citation type="submission" date="2019-07" db="EMBL/GenBank/DDBJ databases">
        <title>Draft genome of two Muricauda strains isolated from deep sea.</title>
        <authorList>
            <person name="Sun C."/>
        </authorList>
    </citation>
    <scope>NUCLEOTIDE SEQUENCE [LARGE SCALE GENOMIC DNA]</scope>
    <source>
        <strain evidence="3 5">NH166</strain>
    </source>
</reference>
<feature type="transmembrane region" description="Helical" evidence="1">
    <location>
        <begin position="40"/>
        <end position="63"/>
    </location>
</feature>
<evidence type="ECO:0000313" key="2">
    <source>
        <dbReference type="EMBL" id="RIV67388.1"/>
    </source>
</evidence>
<feature type="transmembrane region" description="Helical" evidence="1">
    <location>
        <begin position="158"/>
        <end position="180"/>
    </location>
</feature>
<feature type="transmembrane region" description="Helical" evidence="1">
    <location>
        <begin position="75"/>
        <end position="92"/>
    </location>
</feature>
<dbReference type="PANTHER" id="PTHR34989">
    <property type="entry name" value="PROTEIN HDED"/>
    <property type="match status" value="1"/>
</dbReference>
<feature type="transmembrane region" description="Helical" evidence="1">
    <location>
        <begin position="15"/>
        <end position="34"/>
    </location>
</feature>
<dbReference type="PANTHER" id="PTHR34989:SF1">
    <property type="entry name" value="PROTEIN HDED"/>
    <property type="match status" value="1"/>
</dbReference>
<dbReference type="EMBL" id="VNWL01000030">
    <property type="protein sequence ID" value="TXJ99208.1"/>
    <property type="molecule type" value="Genomic_DNA"/>
</dbReference>
<evidence type="ECO:0000313" key="3">
    <source>
        <dbReference type="EMBL" id="TXJ99208.1"/>
    </source>
</evidence>
<dbReference type="GO" id="GO:0005886">
    <property type="term" value="C:plasma membrane"/>
    <property type="evidence" value="ECO:0007669"/>
    <property type="project" value="TreeGrafter"/>
</dbReference>
<dbReference type="InterPro" id="IPR005325">
    <property type="entry name" value="DUF308_memb"/>
</dbReference>
<evidence type="ECO:0000313" key="5">
    <source>
        <dbReference type="Proteomes" id="UP000321528"/>
    </source>
</evidence>
<dbReference type="InterPro" id="IPR052712">
    <property type="entry name" value="Acid_resist_chaperone_HdeD"/>
</dbReference>
<proteinExistence type="predicted"/>
<dbReference type="AlphaFoldDB" id="A0A418N242"/>
<sequence length="182" mass="20161">MLHISPKIEEGTNHWWLFLISGLLLFIIGFFAVTHPIESYLAFSLVFAAMIFLGGVIRLMFAISNKAMLTSWKRILAFAVLEAIIGLMLLLYPGLSGMMLLLIVGFYIMLSGGALIQLGMHLNSFGNKSWHWILTGGVLTTIFGMLVVLSPMVGITTVVVWIGFGFFLLAVFNIILALNLRH</sequence>
<protein>
    <recommendedName>
        <fullName evidence="6">HdeD family acid-resistance protein</fullName>
    </recommendedName>
</protein>
<accession>A0A418N242</accession>
<dbReference type="OrthoDB" id="7059775at2"/>
<comment type="caution">
    <text evidence="2">The sequence shown here is derived from an EMBL/GenBank/DDBJ whole genome shotgun (WGS) entry which is preliminary data.</text>
</comment>
<evidence type="ECO:0008006" key="6">
    <source>
        <dbReference type="Google" id="ProtNLM"/>
    </source>
</evidence>